<comment type="caution">
    <text evidence="2">The sequence shown here is derived from an EMBL/GenBank/DDBJ whole genome shotgun (WGS) entry which is preliminary data.</text>
</comment>
<dbReference type="InterPro" id="IPR024301">
    <property type="entry name" value="Amidase_6"/>
</dbReference>
<organism evidence="2 3">
    <name type="scientific">Candidatus Galacturonatibacter soehngenii</name>
    <dbReference type="NCBI Taxonomy" id="2307010"/>
    <lineage>
        <taxon>Bacteria</taxon>
        <taxon>Bacillati</taxon>
        <taxon>Bacillota</taxon>
        <taxon>Clostridia</taxon>
        <taxon>Lachnospirales</taxon>
        <taxon>Lachnospiraceae</taxon>
        <taxon>Candidatus Galacturonatibacter</taxon>
    </lineage>
</organism>
<feature type="domain" description="Putative amidase" evidence="1">
    <location>
        <begin position="177"/>
        <end position="288"/>
    </location>
</feature>
<reference evidence="2 3" key="2">
    <citation type="submission" date="2020-02" db="EMBL/GenBank/DDBJ databases">
        <title>Candidatus Galacturonibacter soehngenii shows hetero-acetogenic catabolism of galacturonic acid but lacks a canonical carbon monoxide dehydrogenase/acetyl-CoA synthase complex.</title>
        <authorList>
            <person name="Diender M."/>
            <person name="Stouten G.R."/>
            <person name="Petersen J.F."/>
            <person name="Nielsen P.H."/>
            <person name="Dueholm M.S."/>
            <person name="Pronk J.T."/>
            <person name="Van Loosdrecht M.C.M."/>
        </authorList>
    </citation>
    <scope>NUCLEOTIDE SEQUENCE [LARGE SCALE GENOMIC DNA]</scope>
    <source>
        <strain evidence="2">GalUA</strain>
    </source>
</reference>
<evidence type="ECO:0000313" key="3">
    <source>
        <dbReference type="Proteomes" id="UP000461768"/>
    </source>
</evidence>
<dbReference type="OrthoDB" id="9812429at2"/>
<dbReference type="Pfam" id="PF12671">
    <property type="entry name" value="Amidase_6"/>
    <property type="match status" value="1"/>
</dbReference>
<accession>A0A7V7QJX9</accession>
<evidence type="ECO:0000313" key="2">
    <source>
        <dbReference type="EMBL" id="KAB1438027.1"/>
    </source>
</evidence>
<protein>
    <recommendedName>
        <fullName evidence="1">Putative amidase domain-containing protein</fullName>
    </recommendedName>
</protein>
<dbReference type="PANTHER" id="PTHR40032:SF1">
    <property type="entry name" value="EXPORTED PROTEIN"/>
    <property type="match status" value="1"/>
</dbReference>
<reference evidence="2 3" key="1">
    <citation type="submission" date="2019-09" db="EMBL/GenBank/DDBJ databases">
        <authorList>
            <person name="Valk L.C."/>
        </authorList>
    </citation>
    <scope>NUCLEOTIDE SEQUENCE [LARGE SCALE GENOMIC DNA]</scope>
    <source>
        <strain evidence="2">GalUA</strain>
    </source>
</reference>
<sequence length="307" mass="35263">MEVQKKLENIDNTFVAESSKLEEYTELHSELSINLYKKTTGQIDWYDIDIKINSVDKFDELIKVDVDNIVKLKYTNTDFDSDYIESHIIYLRNFDGDMKIVEDIFDPAFTASEIDSQIMARQMTEDTYMENKVEDLKTKLKNLDGYIEANKSKGEKGGITPFATVVYNGNAAAKWAYDNVYSTPDYDADCTNFVSKAINKGGIPTDSVWYLHSNAWIRVIELRNWLINKGYGTQYSSYSNALIGDIVQFYSPSYGNWRHSVMVTAKDNWSSYPYVSAHSSPQRNVLASYYYPNGSYTNFRVIDVHGK</sequence>
<dbReference type="RefSeq" id="WP_151144782.1">
    <property type="nucleotide sequence ID" value="NZ_WAGX01000005.1"/>
</dbReference>
<dbReference type="Proteomes" id="UP000461768">
    <property type="component" value="Unassembled WGS sequence"/>
</dbReference>
<dbReference type="PANTHER" id="PTHR40032">
    <property type="entry name" value="EXPORTED PROTEIN-RELATED"/>
    <property type="match status" value="1"/>
</dbReference>
<keyword evidence="3" id="KW-1185">Reference proteome</keyword>
<dbReference type="AlphaFoldDB" id="A0A7V7QJX9"/>
<name>A0A7V7QJX9_9FIRM</name>
<dbReference type="EMBL" id="WAGX01000005">
    <property type="protein sequence ID" value="KAB1438027.1"/>
    <property type="molecule type" value="Genomic_DNA"/>
</dbReference>
<proteinExistence type="predicted"/>
<evidence type="ECO:0000259" key="1">
    <source>
        <dbReference type="Pfam" id="PF12671"/>
    </source>
</evidence>
<gene>
    <name evidence="2" type="ORF">F7O84_10645</name>
</gene>